<evidence type="ECO:0000313" key="3">
    <source>
        <dbReference type="Proteomes" id="UP000235145"/>
    </source>
</evidence>
<gene>
    <name evidence="2" type="ORF">LSAT_V11C400204180</name>
</gene>
<keyword evidence="3" id="KW-1185">Reference proteome</keyword>
<sequence>MDGEKTRGGNNVFNNNGVMRHCVHHSSPQSTTDHVSSTRCKKAMQKEVTALEQNNTWELTLLPPGKKVMERKPSTPKWVYKMKYKSNGEVERYKGRLVDKGYTQMEGMDFHDTFASVAKPATVRVLLTIAILSDSEDKLGQAIVSCSG</sequence>
<organism evidence="2 3">
    <name type="scientific">Lactuca sativa</name>
    <name type="common">Garden lettuce</name>
    <dbReference type="NCBI Taxonomy" id="4236"/>
    <lineage>
        <taxon>Eukaryota</taxon>
        <taxon>Viridiplantae</taxon>
        <taxon>Streptophyta</taxon>
        <taxon>Embryophyta</taxon>
        <taxon>Tracheophyta</taxon>
        <taxon>Spermatophyta</taxon>
        <taxon>Magnoliopsida</taxon>
        <taxon>eudicotyledons</taxon>
        <taxon>Gunneridae</taxon>
        <taxon>Pentapetalae</taxon>
        <taxon>asterids</taxon>
        <taxon>campanulids</taxon>
        <taxon>Asterales</taxon>
        <taxon>Asteraceae</taxon>
        <taxon>Cichorioideae</taxon>
        <taxon>Cichorieae</taxon>
        <taxon>Lactucinae</taxon>
        <taxon>Lactuca</taxon>
    </lineage>
</organism>
<dbReference type="Pfam" id="PF07727">
    <property type="entry name" value="RVT_2"/>
    <property type="match status" value="1"/>
</dbReference>
<comment type="caution">
    <text evidence="2">The sequence shown here is derived from an EMBL/GenBank/DDBJ whole genome shotgun (WGS) entry which is preliminary data.</text>
</comment>
<accession>A0A9R1VMX2</accession>
<feature type="domain" description="Reverse transcriptase Ty1/copia-type" evidence="1">
    <location>
        <begin position="54"/>
        <end position="132"/>
    </location>
</feature>
<reference evidence="2 3" key="1">
    <citation type="journal article" date="2017" name="Nat. Commun.">
        <title>Genome assembly with in vitro proximity ligation data and whole-genome triplication in lettuce.</title>
        <authorList>
            <person name="Reyes-Chin-Wo S."/>
            <person name="Wang Z."/>
            <person name="Yang X."/>
            <person name="Kozik A."/>
            <person name="Arikit S."/>
            <person name="Song C."/>
            <person name="Xia L."/>
            <person name="Froenicke L."/>
            <person name="Lavelle D.O."/>
            <person name="Truco M.J."/>
            <person name="Xia R."/>
            <person name="Zhu S."/>
            <person name="Xu C."/>
            <person name="Xu H."/>
            <person name="Xu X."/>
            <person name="Cox K."/>
            <person name="Korf I."/>
            <person name="Meyers B.C."/>
            <person name="Michelmore R.W."/>
        </authorList>
    </citation>
    <scope>NUCLEOTIDE SEQUENCE [LARGE SCALE GENOMIC DNA]</scope>
    <source>
        <strain evidence="3">cv. Salinas</strain>
        <tissue evidence="2">Seedlings</tissue>
    </source>
</reference>
<dbReference type="AlphaFoldDB" id="A0A9R1VMX2"/>
<evidence type="ECO:0000313" key="2">
    <source>
        <dbReference type="EMBL" id="KAJ0208918.1"/>
    </source>
</evidence>
<proteinExistence type="predicted"/>
<dbReference type="Proteomes" id="UP000235145">
    <property type="component" value="Unassembled WGS sequence"/>
</dbReference>
<name>A0A9R1VMX2_LACSA</name>
<protein>
    <recommendedName>
        <fullName evidence="1">Reverse transcriptase Ty1/copia-type domain-containing protein</fullName>
    </recommendedName>
</protein>
<evidence type="ECO:0000259" key="1">
    <source>
        <dbReference type="Pfam" id="PF07727"/>
    </source>
</evidence>
<dbReference type="EMBL" id="NBSK02000004">
    <property type="protein sequence ID" value="KAJ0208918.1"/>
    <property type="molecule type" value="Genomic_DNA"/>
</dbReference>
<dbReference type="InterPro" id="IPR013103">
    <property type="entry name" value="RVT_2"/>
</dbReference>